<name>A0A454D525_VIBHA</name>
<evidence type="ECO:0000313" key="1">
    <source>
        <dbReference type="EMBL" id="EKM33710.1"/>
    </source>
</evidence>
<sequence length="39" mass="4581">LLAYYDFSRYRGVWVENVATGELDMKLSELNIIKTKTNE</sequence>
<dbReference type="Proteomes" id="UP000008367">
    <property type="component" value="Unassembled WGS sequence"/>
</dbReference>
<reference evidence="1 2" key="1">
    <citation type="submission" date="2012-10" db="EMBL/GenBank/DDBJ databases">
        <title>Genome sequence of Vibrio Cholerae HENC-02.</title>
        <authorList>
            <person name="Eppinger M."/>
            <person name="Hasan N.A."/>
            <person name="Sengamalay N."/>
            <person name="Hine E."/>
            <person name="Su Q."/>
            <person name="Daugherty S.C."/>
            <person name="Young S."/>
            <person name="Sadzewicz L."/>
            <person name="Tallon L."/>
            <person name="Cebula T.A."/>
            <person name="Ravel J."/>
            <person name="Colwell R.R."/>
        </authorList>
    </citation>
    <scope>NUCLEOTIDE SEQUENCE [LARGE SCALE GENOMIC DNA]</scope>
    <source>
        <strain evidence="1 2">HENC-02</strain>
    </source>
</reference>
<accession>A0A454D525</accession>
<proteinExistence type="predicted"/>
<protein>
    <submittedName>
        <fullName evidence="1">VCBS domain protein</fullName>
    </submittedName>
</protein>
<feature type="non-terminal residue" evidence="1">
    <location>
        <position position="1"/>
    </location>
</feature>
<comment type="caution">
    <text evidence="1">The sequence shown here is derived from an EMBL/GenBank/DDBJ whole genome shotgun (WGS) entry which is preliminary data.</text>
</comment>
<organism evidence="1 2">
    <name type="scientific">Vibrio harveyi</name>
    <name type="common">Beneckea harveyi</name>
    <dbReference type="NCBI Taxonomy" id="669"/>
    <lineage>
        <taxon>Bacteria</taxon>
        <taxon>Pseudomonadati</taxon>
        <taxon>Pseudomonadota</taxon>
        <taxon>Gammaproteobacteria</taxon>
        <taxon>Vibrionales</taxon>
        <taxon>Vibrionaceae</taxon>
        <taxon>Vibrio</taxon>
    </lineage>
</organism>
<gene>
    <name evidence="1" type="ORF">VCHENC02_0870</name>
</gene>
<dbReference type="EMBL" id="AJSR01000140">
    <property type="protein sequence ID" value="EKM33710.1"/>
    <property type="molecule type" value="Genomic_DNA"/>
</dbReference>
<dbReference type="AlphaFoldDB" id="A0A454D525"/>
<evidence type="ECO:0000313" key="2">
    <source>
        <dbReference type="Proteomes" id="UP000008367"/>
    </source>
</evidence>